<accession>A0A381PA21</accession>
<organism evidence="1">
    <name type="scientific">marine metagenome</name>
    <dbReference type="NCBI Taxonomy" id="408172"/>
    <lineage>
        <taxon>unclassified sequences</taxon>
        <taxon>metagenomes</taxon>
        <taxon>ecological metagenomes</taxon>
    </lineage>
</organism>
<dbReference type="EMBL" id="UINC01000927">
    <property type="protein sequence ID" value="SUZ63835.1"/>
    <property type="molecule type" value="Genomic_DNA"/>
</dbReference>
<protein>
    <submittedName>
        <fullName evidence="1">Uncharacterized protein</fullName>
    </submittedName>
</protein>
<name>A0A381PA21_9ZZZZ</name>
<dbReference type="AlphaFoldDB" id="A0A381PA21"/>
<gene>
    <name evidence="1" type="ORF">METZ01_LOCUS16689</name>
</gene>
<reference evidence="1" key="1">
    <citation type="submission" date="2018-05" db="EMBL/GenBank/DDBJ databases">
        <authorList>
            <person name="Lanie J.A."/>
            <person name="Ng W.-L."/>
            <person name="Kazmierczak K.M."/>
            <person name="Andrzejewski T.M."/>
            <person name="Davidsen T.M."/>
            <person name="Wayne K.J."/>
            <person name="Tettelin H."/>
            <person name="Glass J.I."/>
            <person name="Rusch D."/>
            <person name="Podicherti R."/>
            <person name="Tsui H.-C.T."/>
            <person name="Winkler M.E."/>
        </authorList>
    </citation>
    <scope>NUCLEOTIDE SEQUENCE</scope>
</reference>
<proteinExistence type="predicted"/>
<evidence type="ECO:0000313" key="1">
    <source>
        <dbReference type="EMBL" id="SUZ63835.1"/>
    </source>
</evidence>
<feature type="non-terminal residue" evidence="1">
    <location>
        <position position="1"/>
    </location>
</feature>
<sequence>APQSANASGPEHDIFIQQTKLKNTLREWMGEEAVTHSEAG</sequence>